<reference evidence="3 4" key="1">
    <citation type="submission" date="2015-07" db="EMBL/GenBank/DDBJ databases">
        <title>Comparative genomics of the Sigatoka disease complex on banana suggests a link between parallel evolutionary changes in Pseudocercospora fijiensis and Pseudocercospora eumusae and increased virulence on the banana host.</title>
        <authorList>
            <person name="Chang T.-C."/>
            <person name="Salvucci A."/>
            <person name="Crous P.W."/>
            <person name="Stergiopoulos I."/>
        </authorList>
    </citation>
    <scope>NUCLEOTIDE SEQUENCE [LARGE SCALE GENOMIC DNA]</scope>
    <source>
        <strain evidence="3 4">CBS 114824</strain>
    </source>
</reference>
<sequence>MMQQSIFLLFAVAAIDTLANPGNGYPYAAPHPEFAKRALMKRDVNNVNAANQVQQAEYHAYVNTPDGLDEASEAHQAQFAQLKAQAEAKAQQAQQYAADWQAQSTKAKAGCKNSIFGICIDDLQKLKDAAAAAAPAPPAPASAPDSAPASAPAPPPPPAPASAPAPPPPPAPAPAPATSDNNVTWVYWYPYGYYGYYGGYWYPYRPYYGGGSYPVAVPTGYPQPGKGKTSCSDVNNQGYICNDAYNELDYCFKGFPYYFGFAAGSGGGNGQVTVAKCCFYGTCAASDDGTVGLCYCQASSDSSSSSSSSSSS</sequence>
<evidence type="ECO:0000313" key="3">
    <source>
        <dbReference type="EMBL" id="KXT04730.1"/>
    </source>
</evidence>
<feature type="signal peptide" evidence="2">
    <location>
        <begin position="1"/>
        <end position="19"/>
    </location>
</feature>
<accession>A0A139HQJ1</accession>
<proteinExistence type="predicted"/>
<name>A0A139HQJ1_9PEZI</name>
<gene>
    <name evidence="3" type="ORF">AC578_9670</name>
</gene>
<feature type="region of interest" description="Disordered" evidence="1">
    <location>
        <begin position="135"/>
        <end position="176"/>
    </location>
</feature>
<organism evidence="3 4">
    <name type="scientific">Pseudocercospora eumusae</name>
    <dbReference type="NCBI Taxonomy" id="321146"/>
    <lineage>
        <taxon>Eukaryota</taxon>
        <taxon>Fungi</taxon>
        <taxon>Dikarya</taxon>
        <taxon>Ascomycota</taxon>
        <taxon>Pezizomycotina</taxon>
        <taxon>Dothideomycetes</taxon>
        <taxon>Dothideomycetidae</taxon>
        <taxon>Mycosphaerellales</taxon>
        <taxon>Mycosphaerellaceae</taxon>
        <taxon>Pseudocercospora</taxon>
    </lineage>
</organism>
<keyword evidence="2" id="KW-0732">Signal</keyword>
<evidence type="ECO:0000256" key="2">
    <source>
        <dbReference type="SAM" id="SignalP"/>
    </source>
</evidence>
<protein>
    <submittedName>
        <fullName evidence="3">Uncharacterized protein</fullName>
    </submittedName>
</protein>
<evidence type="ECO:0000256" key="1">
    <source>
        <dbReference type="SAM" id="MobiDB-lite"/>
    </source>
</evidence>
<feature type="chain" id="PRO_5007806706" evidence="2">
    <location>
        <begin position="20"/>
        <end position="312"/>
    </location>
</feature>
<evidence type="ECO:0000313" key="4">
    <source>
        <dbReference type="Proteomes" id="UP000070133"/>
    </source>
</evidence>
<dbReference type="AlphaFoldDB" id="A0A139HQJ1"/>
<feature type="compositionally biased region" description="Pro residues" evidence="1">
    <location>
        <begin position="151"/>
        <end position="175"/>
    </location>
</feature>
<keyword evidence="4" id="KW-1185">Reference proteome</keyword>
<dbReference type="OrthoDB" id="3650321at2759"/>
<comment type="caution">
    <text evidence="3">The sequence shown here is derived from an EMBL/GenBank/DDBJ whole genome shotgun (WGS) entry which is preliminary data.</text>
</comment>
<dbReference type="Proteomes" id="UP000070133">
    <property type="component" value="Unassembled WGS sequence"/>
</dbReference>
<dbReference type="EMBL" id="LFZN01000018">
    <property type="protein sequence ID" value="KXT04730.1"/>
    <property type="molecule type" value="Genomic_DNA"/>
</dbReference>